<evidence type="ECO:0000256" key="1">
    <source>
        <dbReference type="SAM" id="Phobius"/>
    </source>
</evidence>
<dbReference type="Pfam" id="PF04116">
    <property type="entry name" value="FA_hydroxylase"/>
    <property type="match status" value="1"/>
</dbReference>
<evidence type="ECO:0000313" key="3">
    <source>
        <dbReference type="EMBL" id="KPQ36376.1"/>
    </source>
</evidence>
<dbReference type="InterPro" id="IPR006694">
    <property type="entry name" value="Fatty_acid_hydroxylase"/>
</dbReference>
<comment type="caution">
    <text evidence="3">The sequence shown here is derived from an EMBL/GenBank/DDBJ whole genome shotgun (WGS) entry which is preliminary data.</text>
</comment>
<gene>
    <name evidence="3" type="ORF">HLUCCA11_05815</name>
</gene>
<dbReference type="GO" id="GO:0005506">
    <property type="term" value="F:iron ion binding"/>
    <property type="evidence" value="ECO:0007669"/>
    <property type="project" value="InterPro"/>
</dbReference>
<evidence type="ECO:0000313" key="4">
    <source>
        <dbReference type="Proteomes" id="UP000050465"/>
    </source>
</evidence>
<dbReference type="AlphaFoldDB" id="A0A0P7Z073"/>
<dbReference type="GO" id="GO:0008610">
    <property type="term" value="P:lipid biosynthetic process"/>
    <property type="evidence" value="ECO:0007669"/>
    <property type="project" value="InterPro"/>
</dbReference>
<dbReference type="GO" id="GO:0016491">
    <property type="term" value="F:oxidoreductase activity"/>
    <property type="evidence" value="ECO:0007669"/>
    <property type="project" value="InterPro"/>
</dbReference>
<dbReference type="SUPFAM" id="SSF51735">
    <property type="entry name" value="NAD(P)-binding Rossmann-fold domains"/>
    <property type="match status" value="1"/>
</dbReference>
<name>A0A0P7Z073_9CYAN</name>
<dbReference type="PATRIC" id="fig|1666911.3.peg.5082"/>
<dbReference type="EMBL" id="LJZR01000006">
    <property type="protein sequence ID" value="KPQ36376.1"/>
    <property type="molecule type" value="Genomic_DNA"/>
</dbReference>
<keyword evidence="1" id="KW-0812">Transmembrane</keyword>
<dbReference type="InterPro" id="IPR036291">
    <property type="entry name" value="NAD(P)-bd_dom_sf"/>
</dbReference>
<dbReference type="NCBIfam" id="NF005653">
    <property type="entry name" value="PRK07424.1"/>
    <property type="match status" value="1"/>
</dbReference>
<sequence length="422" mass="46586">MMAFSDLTSSLVAYGPQIGWAIASIVLVEMVRDIYHVLSHQLPPLQRLHNWHHRAYKKDFSPISTDIYRKAQLYNDAPESVFMMVVMAAAALLFRIPGLWLGVIYAAGYLGAAILRSRGLLTATDLTHEPGPLTTIPSRWRVNRSYHWRHHFDDTNAYYAGLFPLSDQILGTALSLKGKTVAVTGASGTLGRALIAELAQQGAKPIALTTSADAYIPGAVKVIPWRAGQEASLREAFAKVDILLINHGINVMGEKSARAIEQSLEINALSGWRMMEVFLTTVDGLADGTTSNRTGRATKEVWVNTSEAEVNPAFSPLYEISKRLMGDLTNLRRTDAPCIIRKLVLGPFKSDLNPVGVMSARLVARGVIFLAKRDIRNIIVTINPLTYLLFPIKELTQALYFRLFLKSSRPTAIAKEKTDAIC</sequence>
<accession>A0A0P7Z073</accession>
<keyword evidence="1" id="KW-1133">Transmembrane helix</keyword>
<dbReference type="STRING" id="1666911.HLUCCA11_05815"/>
<evidence type="ECO:0000259" key="2">
    <source>
        <dbReference type="Pfam" id="PF04116"/>
    </source>
</evidence>
<reference evidence="3 4" key="1">
    <citation type="submission" date="2015-09" db="EMBL/GenBank/DDBJ databases">
        <title>Identification and resolution of microdiversity through metagenomic sequencing of parallel consortia.</title>
        <authorList>
            <person name="Nelson W.C."/>
            <person name="Romine M.F."/>
            <person name="Lindemann S.R."/>
        </authorList>
    </citation>
    <scope>NUCLEOTIDE SEQUENCE [LARGE SCALE GENOMIC DNA]</scope>
    <source>
        <strain evidence="3">Ana</strain>
    </source>
</reference>
<protein>
    <submittedName>
        <fullName evidence="3">Dehydrogenase</fullName>
    </submittedName>
</protein>
<feature type="transmembrane region" description="Helical" evidence="1">
    <location>
        <begin position="81"/>
        <end position="108"/>
    </location>
</feature>
<keyword evidence="1" id="KW-0472">Membrane</keyword>
<proteinExistence type="predicted"/>
<feature type="domain" description="Fatty acid hydroxylase" evidence="2">
    <location>
        <begin position="25"/>
        <end position="172"/>
    </location>
</feature>
<dbReference type="Proteomes" id="UP000050465">
    <property type="component" value="Unassembled WGS sequence"/>
</dbReference>
<dbReference type="Gene3D" id="3.40.50.720">
    <property type="entry name" value="NAD(P)-binding Rossmann-like Domain"/>
    <property type="match status" value="1"/>
</dbReference>
<organism evidence="3 4">
    <name type="scientific">Phormidesmis priestleyi Ana</name>
    <dbReference type="NCBI Taxonomy" id="1666911"/>
    <lineage>
        <taxon>Bacteria</taxon>
        <taxon>Bacillati</taxon>
        <taxon>Cyanobacteriota</taxon>
        <taxon>Cyanophyceae</taxon>
        <taxon>Leptolyngbyales</taxon>
        <taxon>Leptolyngbyaceae</taxon>
        <taxon>Phormidesmis</taxon>
    </lineage>
</organism>